<evidence type="ECO:0000256" key="10">
    <source>
        <dbReference type="ARBA" id="ARBA00029606"/>
    </source>
</evidence>
<evidence type="ECO:0000256" key="4">
    <source>
        <dbReference type="ARBA" id="ARBA00023015"/>
    </source>
</evidence>
<keyword evidence="7" id="KW-0539">Nucleus</keyword>
<keyword evidence="12" id="KW-1185">Reference proteome</keyword>
<dbReference type="GO" id="GO:0019185">
    <property type="term" value="C:snRNA-activating protein complex"/>
    <property type="evidence" value="ECO:0007669"/>
    <property type="project" value="TreeGrafter"/>
</dbReference>
<evidence type="ECO:0000256" key="1">
    <source>
        <dbReference type="ARBA" id="ARBA00004123"/>
    </source>
</evidence>
<keyword evidence="4" id="KW-0805">Transcription regulation</keyword>
<comment type="caution">
    <text evidence="11">The sequence shown here is derived from an EMBL/GenBank/DDBJ whole genome shotgun (WGS) entry which is preliminary data.</text>
</comment>
<comment type="similarity">
    <text evidence="2">Belongs to the SNAPC3/SRD2 family.</text>
</comment>
<evidence type="ECO:0000256" key="7">
    <source>
        <dbReference type="ARBA" id="ARBA00023242"/>
    </source>
</evidence>
<evidence type="ECO:0000256" key="9">
    <source>
        <dbReference type="ARBA" id="ARBA00025958"/>
    </source>
</evidence>
<proteinExistence type="inferred from homology"/>
<dbReference type="GO" id="GO:0001046">
    <property type="term" value="F:core promoter sequence-specific DNA binding"/>
    <property type="evidence" value="ECO:0007669"/>
    <property type="project" value="TreeGrafter"/>
</dbReference>
<dbReference type="GO" id="GO:0042795">
    <property type="term" value="P:snRNA transcription by RNA polymerase II"/>
    <property type="evidence" value="ECO:0007669"/>
    <property type="project" value="TreeGrafter"/>
</dbReference>
<reference evidence="11" key="1">
    <citation type="journal article" date="2023" name="Mol. Biol. Evol.">
        <title>Third-Generation Sequencing Reveals the Adaptive Role of the Epigenome in Three Deep-Sea Polychaetes.</title>
        <authorList>
            <person name="Perez M."/>
            <person name="Aroh O."/>
            <person name="Sun Y."/>
            <person name="Lan Y."/>
            <person name="Juniper S.K."/>
            <person name="Young C.R."/>
            <person name="Angers B."/>
            <person name="Qian P.Y."/>
        </authorList>
    </citation>
    <scope>NUCLEOTIDE SEQUENCE</scope>
    <source>
        <strain evidence="11">R07B-5</strain>
    </source>
</reference>
<dbReference type="PANTHER" id="PTHR13421:SF16">
    <property type="entry name" value="SNRNA-ACTIVATING PROTEIN COMPLEX SUBUNIT 3"/>
    <property type="match status" value="1"/>
</dbReference>
<keyword evidence="6" id="KW-0804">Transcription</keyword>
<evidence type="ECO:0000256" key="3">
    <source>
        <dbReference type="ARBA" id="ARBA00013634"/>
    </source>
</evidence>
<evidence type="ECO:0000256" key="5">
    <source>
        <dbReference type="ARBA" id="ARBA00023125"/>
    </source>
</evidence>
<dbReference type="GO" id="GO:0000978">
    <property type="term" value="F:RNA polymerase II cis-regulatory region sequence-specific DNA binding"/>
    <property type="evidence" value="ECO:0007669"/>
    <property type="project" value="TreeGrafter"/>
</dbReference>
<sequence length="165" mass="19135">MRHPNCRDYSRQIIDWSREPSRGVGPFTSKLMETTTFNDLQVRLGHPYLYLHQGDCEHLIIFSDIRLLHPEDCQDLTRYPLLIGERAERQYRCRVCQTFTARWVTHESPLTPEDPCFFCDTCYRSLHYAPNGDSLAHFTAHPYGRDAVKPGLIKTAPVTARTLPV</sequence>
<dbReference type="Pfam" id="PF12251">
    <property type="entry name" value="SNAPC3"/>
    <property type="match status" value="1"/>
</dbReference>
<accession>A0AAD9KKB1</accession>
<comment type="subcellular location">
    <subcellularLocation>
        <location evidence="1">Nucleus</location>
    </subcellularLocation>
</comment>
<evidence type="ECO:0000313" key="12">
    <source>
        <dbReference type="Proteomes" id="UP001209878"/>
    </source>
</evidence>
<dbReference type="GO" id="GO:0001006">
    <property type="term" value="F:RNA polymerase III type 3 promoter sequence-specific DNA binding"/>
    <property type="evidence" value="ECO:0007669"/>
    <property type="project" value="TreeGrafter"/>
</dbReference>
<dbReference type="InterPro" id="IPR022042">
    <property type="entry name" value="snRNA-activating_su3"/>
</dbReference>
<keyword evidence="5" id="KW-0238">DNA-binding</keyword>
<dbReference type="AlphaFoldDB" id="A0AAD9KKB1"/>
<dbReference type="Proteomes" id="UP001209878">
    <property type="component" value="Unassembled WGS sequence"/>
</dbReference>
<evidence type="ECO:0000256" key="8">
    <source>
        <dbReference type="ARBA" id="ARBA00025193"/>
    </source>
</evidence>
<dbReference type="GO" id="GO:0005634">
    <property type="term" value="C:nucleus"/>
    <property type="evidence" value="ECO:0007669"/>
    <property type="project" value="UniProtKB-SubCell"/>
</dbReference>
<dbReference type="EMBL" id="JAODUO010000992">
    <property type="protein sequence ID" value="KAK2172108.1"/>
    <property type="molecule type" value="Genomic_DNA"/>
</dbReference>
<dbReference type="GO" id="GO:0042796">
    <property type="term" value="P:snRNA transcription by RNA polymerase III"/>
    <property type="evidence" value="ECO:0007669"/>
    <property type="project" value="TreeGrafter"/>
</dbReference>
<comment type="subunit">
    <text evidence="9">Part of the SNAPc complex composed of 5 subunits: SNAPC1, SNAPC2, SNAPC3, SNAPC4 and SNAPC5. SNAPC3 interacts with SNAPC1.</text>
</comment>
<name>A0AAD9KKB1_RIDPI</name>
<comment type="function">
    <text evidence="8">Part of the SNAPc complex required for the transcription of both RNA polymerase II and III small-nuclear RNA genes. Binds to the proximal sequence element (PSE), a non-TATA-box basal promoter element common to these 2 types of genes. Recruits TBP and BRF2 to the U6 snRNA TATA box.</text>
</comment>
<protein>
    <recommendedName>
        <fullName evidence="3">snRNA-activating protein complex subunit 3</fullName>
    </recommendedName>
    <alternativeName>
        <fullName evidence="10">Small nuclear RNA-activating complex polypeptide 3</fullName>
    </alternativeName>
</protein>
<gene>
    <name evidence="11" type="ORF">NP493_993g00036</name>
</gene>
<evidence type="ECO:0000256" key="2">
    <source>
        <dbReference type="ARBA" id="ARBA00010410"/>
    </source>
</evidence>
<organism evidence="11 12">
    <name type="scientific">Ridgeia piscesae</name>
    <name type="common">Tubeworm</name>
    <dbReference type="NCBI Taxonomy" id="27915"/>
    <lineage>
        <taxon>Eukaryota</taxon>
        <taxon>Metazoa</taxon>
        <taxon>Spiralia</taxon>
        <taxon>Lophotrochozoa</taxon>
        <taxon>Annelida</taxon>
        <taxon>Polychaeta</taxon>
        <taxon>Sedentaria</taxon>
        <taxon>Canalipalpata</taxon>
        <taxon>Sabellida</taxon>
        <taxon>Siboglinidae</taxon>
        <taxon>Ridgeia</taxon>
    </lineage>
</organism>
<dbReference type="PANTHER" id="PTHR13421">
    <property type="entry name" value="SNRNA-ACTIVATING PROTEIN COMPLEX SUBUNIT 3"/>
    <property type="match status" value="1"/>
</dbReference>
<evidence type="ECO:0000256" key="6">
    <source>
        <dbReference type="ARBA" id="ARBA00023163"/>
    </source>
</evidence>
<evidence type="ECO:0000313" key="11">
    <source>
        <dbReference type="EMBL" id="KAK2172108.1"/>
    </source>
</evidence>
<dbReference type="GO" id="GO:0003681">
    <property type="term" value="F:bent DNA binding"/>
    <property type="evidence" value="ECO:0007669"/>
    <property type="project" value="TreeGrafter"/>
</dbReference>